<dbReference type="SUPFAM" id="SSF52540">
    <property type="entry name" value="P-loop containing nucleoside triphosphate hydrolases"/>
    <property type="match status" value="1"/>
</dbReference>
<dbReference type="OrthoDB" id="10032644at2759"/>
<dbReference type="GO" id="GO:0006310">
    <property type="term" value="P:DNA recombination"/>
    <property type="evidence" value="ECO:0007669"/>
    <property type="project" value="UniProtKB-KW"/>
</dbReference>
<dbReference type="InterPro" id="IPR027417">
    <property type="entry name" value="P-loop_NTPase"/>
</dbReference>
<keyword evidence="1" id="KW-0234">DNA repair</keyword>
<evidence type="ECO:0000256" key="1">
    <source>
        <dbReference type="RuleBase" id="RU363044"/>
    </source>
</evidence>
<dbReference type="PANTHER" id="PTHR10492">
    <property type="match status" value="1"/>
</dbReference>
<keyword evidence="4" id="KW-1185">Reference proteome</keyword>
<comment type="cofactor">
    <cofactor evidence="1">
        <name>Mg(2+)</name>
        <dbReference type="ChEBI" id="CHEBI:18420"/>
    </cofactor>
</comment>
<feature type="non-terminal residue" evidence="3">
    <location>
        <position position="1"/>
    </location>
</feature>
<dbReference type="Pfam" id="PF05970">
    <property type="entry name" value="PIF1"/>
    <property type="match status" value="1"/>
</dbReference>
<comment type="similarity">
    <text evidence="1">Belongs to the helicase family.</text>
</comment>
<comment type="catalytic activity">
    <reaction evidence="1">
        <text>ATP + H2O = ADP + phosphate + H(+)</text>
        <dbReference type="Rhea" id="RHEA:13065"/>
        <dbReference type="ChEBI" id="CHEBI:15377"/>
        <dbReference type="ChEBI" id="CHEBI:15378"/>
        <dbReference type="ChEBI" id="CHEBI:30616"/>
        <dbReference type="ChEBI" id="CHEBI:43474"/>
        <dbReference type="ChEBI" id="CHEBI:456216"/>
        <dbReference type="EC" id="5.6.2.3"/>
    </reaction>
</comment>
<dbReference type="AlphaFoldDB" id="A0A0C2F4R0"/>
<evidence type="ECO:0000313" key="3">
    <source>
        <dbReference type="EMBL" id="KIH43500.1"/>
    </source>
</evidence>
<dbReference type="GO" id="GO:0043139">
    <property type="term" value="F:5'-3' DNA helicase activity"/>
    <property type="evidence" value="ECO:0007669"/>
    <property type="project" value="UniProtKB-EC"/>
</dbReference>
<keyword evidence="1" id="KW-0347">Helicase</keyword>
<evidence type="ECO:0000313" key="4">
    <source>
        <dbReference type="Proteomes" id="UP000054047"/>
    </source>
</evidence>
<feature type="domain" description="DNA helicase Pif1-like DEAD-box helicase" evidence="2">
    <location>
        <begin position="63"/>
        <end position="161"/>
    </location>
</feature>
<sequence length="164" mass="17907">ALILLEDKCISISSKTLSELGLHAQSRTGAELVQSEVVRERNYNAEELERFVHVNEPLLVPVQRLAYEAIMDKEWKWWTLFLDAPGGTGKTFLFNLLLAEIRKQNEIAVAVASSGIAAILLDGGRSAHSALKLPLDLARSENPVCNISKGPGKTQVLKTCKGVG</sequence>
<accession>A0A0C2F4R0</accession>
<proteinExistence type="inferred from homology"/>
<gene>
    <name evidence="3" type="ORF">ANCDUO_26494</name>
</gene>
<dbReference type="InterPro" id="IPR010285">
    <property type="entry name" value="DNA_helicase_pif1-like_DEAD"/>
</dbReference>
<dbReference type="GO" id="GO:0016887">
    <property type="term" value="F:ATP hydrolysis activity"/>
    <property type="evidence" value="ECO:0007669"/>
    <property type="project" value="RHEA"/>
</dbReference>
<keyword evidence="1" id="KW-0233">DNA recombination</keyword>
<reference evidence="3 4" key="1">
    <citation type="submission" date="2013-12" db="EMBL/GenBank/DDBJ databases">
        <title>Draft genome of the parsitic nematode Ancylostoma duodenale.</title>
        <authorList>
            <person name="Mitreva M."/>
        </authorList>
    </citation>
    <scope>NUCLEOTIDE SEQUENCE [LARGE SCALE GENOMIC DNA]</scope>
    <source>
        <strain evidence="3 4">Zhejiang</strain>
    </source>
</reference>
<dbReference type="Proteomes" id="UP000054047">
    <property type="component" value="Unassembled WGS sequence"/>
</dbReference>
<keyword evidence="1" id="KW-0227">DNA damage</keyword>
<dbReference type="PANTHER" id="PTHR10492:SF95">
    <property type="entry name" value="HELITRON HELICASE-LIKE DOMAIN-CONTAINING PROTEIN"/>
    <property type="match status" value="1"/>
</dbReference>
<name>A0A0C2F4R0_9BILA</name>
<protein>
    <recommendedName>
        <fullName evidence="1">ATP-dependent DNA helicase</fullName>
        <ecNumber evidence="1">5.6.2.3</ecNumber>
    </recommendedName>
</protein>
<dbReference type="Gene3D" id="3.40.50.300">
    <property type="entry name" value="P-loop containing nucleotide triphosphate hydrolases"/>
    <property type="match status" value="1"/>
</dbReference>
<keyword evidence="1" id="KW-0067">ATP-binding</keyword>
<keyword evidence="1" id="KW-0378">Hydrolase</keyword>
<organism evidence="3 4">
    <name type="scientific">Ancylostoma duodenale</name>
    <dbReference type="NCBI Taxonomy" id="51022"/>
    <lineage>
        <taxon>Eukaryota</taxon>
        <taxon>Metazoa</taxon>
        <taxon>Ecdysozoa</taxon>
        <taxon>Nematoda</taxon>
        <taxon>Chromadorea</taxon>
        <taxon>Rhabditida</taxon>
        <taxon>Rhabditina</taxon>
        <taxon>Rhabditomorpha</taxon>
        <taxon>Strongyloidea</taxon>
        <taxon>Ancylostomatidae</taxon>
        <taxon>Ancylostomatinae</taxon>
        <taxon>Ancylostoma</taxon>
    </lineage>
</organism>
<dbReference type="EC" id="5.6.2.3" evidence="1"/>
<keyword evidence="1" id="KW-0547">Nucleotide-binding</keyword>
<dbReference type="GO" id="GO:0000723">
    <property type="term" value="P:telomere maintenance"/>
    <property type="evidence" value="ECO:0007669"/>
    <property type="project" value="InterPro"/>
</dbReference>
<dbReference type="GO" id="GO:0006281">
    <property type="term" value="P:DNA repair"/>
    <property type="evidence" value="ECO:0007669"/>
    <property type="project" value="UniProtKB-KW"/>
</dbReference>
<dbReference type="GO" id="GO:0005524">
    <property type="term" value="F:ATP binding"/>
    <property type="evidence" value="ECO:0007669"/>
    <property type="project" value="UniProtKB-KW"/>
</dbReference>
<dbReference type="EMBL" id="KN785302">
    <property type="protein sequence ID" value="KIH43500.1"/>
    <property type="molecule type" value="Genomic_DNA"/>
</dbReference>
<evidence type="ECO:0000259" key="2">
    <source>
        <dbReference type="Pfam" id="PF05970"/>
    </source>
</evidence>